<reference evidence="2" key="1">
    <citation type="journal article" date="2017" name="Nat. Ecol. Evol.">
        <title>Genome expansion and lineage-specific genetic innovations in the forest pathogenic fungi Armillaria.</title>
        <authorList>
            <person name="Sipos G."/>
            <person name="Prasanna A.N."/>
            <person name="Walter M.C."/>
            <person name="O'Connor E."/>
            <person name="Balint B."/>
            <person name="Krizsan K."/>
            <person name="Kiss B."/>
            <person name="Hess J."/>
            <person name="Varga T."/>
            <person name="Slot J."/>
            <person name="Riley R."/>
            <person name="Boka B."/>
            <person name="Rigling D."/>
            <person name="Barry K."/>
            <person name="Lee J."/>
            <person name="Mihaltcheva S."/>
            <person name="LaButti K."/>
            <person name="Lipzen A."/>
            <person name="Waldron R."/>
            <person name="Moloney N.M."/>
            <person name="Sperisen C."/>
            <person name="Kredics L."/>
            <person name="Vagvoelgyi C."/>
            <person name="Patrignani A."/>
            <person name="Fitzpatrick D."/>
            <person name="Nagy I."/>
            <person name="Doyle S."/>
            <person name="Anderson J.B."/>
            <person name="Grigoriev I.V."/>
            <person name="Gueldener U."/>
            <person name="Muensterkoetter M."/>
            <person name="Nagy L.G."/>
        </authorList>
    </citation>
    <scope>NUCLEOTIDE SEQUENCE [LARGE SCALE GENOMIC DNA]</scope>
    <source>
        <strain evidence="2">Ar21-2</strain>
    </source>
</reference>
<protein>
    <submittedName>
        <fullName evidence="1">Uncharacterized protein</fullName>
    </submittedName>
</protein>
<organism evidence="1 2">
    <name type="scientific">Armillaria gallica</name>
    <name type="common">Bulbous honey fungus</name>
    <name type="synonym">Armillaria bulbosa</name>
    <dbReference type="NCBI Taxonomy" id="47427"/>
    <lineage>
        <taxon>Eukaryota</taxon>
        <taxon>Fungi</taxon>
        <taxon>Dikarya</taxon>
        <taxon>Basidiomycota</taxon>
        <taxon>Agaricomycotina</taxon>
        <taxon>Agaricomycetes</taxon>
        <taxon>Agaricomycetidae</taxon>
        <taxon>Agaricales</taxon>
        <taxon>Marasmiineae</taxon>
        <taxon>Physalacriaceae</taxon>
        <taxon>Armillaria</taxon>
    </lineage>
</organism>
<evidence type="ECO:0000313" key="2">
    <source>
        <dbReference type="Proteomes" id="UP000217790"/>
    </source>
</evidence>
<keyword evidence="2" id="KW-1185">Reference proteome</keyword>
<dbReference type="Proteomes" id="UP000217790">
    <property type="component" value="Unassembled WGS sequence"/>
</dbReference>
<accession>A0A2H3EEZ6</accession>
<dbReference type="EMBL" id="KZ293647">
    <property type="protein sequence ID" value="PBK98953.1"/>
    <property type="molecule type" value="Genomic_DNA"/>
</dbReference>
<dbReference type="InParanoid" id="A0A2H3EEZ6"/>
<dbReference type="AlphaFoldDB" id="A0A2H3EEZ6"/>
<evidence type="ECO:0000313" key="1">
    <source>
        <dbReference type="EMBL" id="PBK98953.1"/>
    </source>
</evidence>
<proteinExistence type="predicted"/>
<gene>
    <name evidence="1" type="ORF">ARMGADRAFT_484531</name>
</gene>
<sequence>MEFRSLWFLPQYLAAFDALIAGSSSTHLVEEPDADNVRGNTGHSVVYRLLETPDTSLLLVLVLVSVPAWPPKRWPSKFLLMKHYGSFDHIQDGFRAHYPSSLRYPRSELVEIFDMMAMHLPDIAGLTPDSSTALSL</sequence>
<name>A0A2H3EEZ6_ARMGA</name>